<gene>
    <name evidence="1" type="ORF">GBAR_LOCUS345</name>
</gene>
<organism evidence="1 2">
    <name type="scientific">Geodia barretti</name>
    <name type="common">Barrett's horny sponge</name>
    <dbReference type="NCBI Taxonomy" id="519541"/>
    <lineage>
        <taxon>Eukaryota</taxon>
        <taxon>Metazoa</taxon>
        <taxon>Porifera</taxon>
        <taxon>Demospongiae</taxon>
        <taxon>Heteroscleromorpha</taxon>
        <taxon>Tetractinellida</taxon>
        <taxon>Astrophorina</taxon>
        <taxon>Geodiidae</taxon>
        <taxon>Geodia</taxon>
    </lineage>
</organism>
<accession>A0AA35VS32</accession>
<evidence type="ECO:0000313" key="1">
    <source>
        <dbReference type="EMBL" id="CAI7989832.1"/>
    </source>
</evidence>
<evidence type="ECO:0000313" key="2">
    <source>
        <dbReference type="Proteomes" id="UP001174909"/>
    </source>
</evidence>
<protein>
    <submittedName>
        <fullName evidence="1">Uncharacterized protein</fullName>
    </submittedName>
</protein>
<name>A0AA35VS32_GEOBA</name>
<proteinExistence type="predicted"/>
<comment type="caution">
    <text evidence="1">The sequence shown here is derived from an EMBL/GenBank/DDBJ whole genome shotgun (WGS) entry which is preliminary data.</text>
</comment>
<reference evidence="1" key="1">
    <citation type="submission" date="2023-03" db="EMBL/GenBank/DDBJ databases">
        <authorList>
            <person name="Steffen K."/>
            <person name="Cardenas P."/>
        </authorList>
    </citation>
    <scope>NUCLEOTIDE SEQUENCE</scope>
</reference>
<dbReference type="AlphaFoldDB" id="A0AA35VS32"/>
<dbReference type="EMBL" id="CASHTH010000039">
    <property type="protein sequence ID" value="CAI7989832.1"/>
    <property type="molecule type" value="Genomic_DNA"/>
</dbReference>
<dbReference type="Proteomes" id="UP001174909">
    <property type="component" value="Unassembled WGS sequence"/>
</dbReference>
<keyword evidence="2" id="KW-1185">Reference proteome</keyword>
<feature type="non-terminal residue" evidence="1">
    <location>
        <position position="1"/>
    </location>
</feature>
<sequence length="173" mass="18913">AQSHPSIHTEEASTPLGSRRLPVASTSVILTMSDQLGIDDFAEVQEALWEARSKWHNTGTRLKLGVFDLDCINSEPGFGLDDKFNLMIKTRLKRMEPCTWRDLYDALNHPTVDMPSVANKLAVKLPIVVALPAEQREAGVAKTSSISGGVQGSTQHSTHSIVTGNVLLGMWHN</sequence>